<keyword evidence="6 8" id="KW-1133">Transmembrane helix</keyword>
<dbReference type="Pfam" id="PF03547">
    <property type="entry name" value="Mem_trans"/>
    <property type="match status" value="1"/>
</dbReference>
<accession>A0ABY5MJD6</accession>
<evidence type="ECO:0000256" key="8">
    <source>
        <dbReference type="SAM" id="Phobius"/>
    </source>
</evidence>
<reference evidence="9 10" key="1">
    <citation type="submission" date="2018-07" db="EMBL/GenBank/DDBJ databases">
        <title>Genome sequence of Nitratireductor thuwali#1536.</title>
        <authorList>
            <person name="Michoud G."/>
            <person name="Merlino G."/>
            <person name="Sefrji F.O."/>
            <person name="Daffonchio D."/>
        </authorList>
    </citation>
    <scope>NUCLEOTIDE SEQUENCE [LARGE SCALE GENOMIC DNA]</scope>
    <source>
        <strain evidence="10">Nit1536</strain>
    </source>
</reference>
<keyword evidence="4" id="KW-1003">Cell membrane</keyword>
<feature type="transmembrane region" description="Helical" evidence="8">
    <location>
        <begin position="126"/>
        <end position="150"/>
    </location>
</feature>
<feature type="transmembrane region" description="Helical" evidence="8">
    <location>
        <begin position="96"/>
        <end position="119"/>
    </location>
</feature>
<dbReference type="PANTHER" id="PTHR36838:SF3">
    <property type="entry name" value="TRANSPORTER AUXIN EFFLUX CARRIER EC FAMILY"/>
    <property type="match status" value="1"/>
</dbReference>
<gene>
    <name evidence="9" type="ORF">NTH_00426</name>
</gene>
<feature type="transmembrane region" description="Helical" evidence="8">
    <location>
        <begin position="170"/>
        <end position="188"/>
    </location>
</feature>
<evidence type="ECO:0000256" key="1">
    <source>
        <dbReference type="ARBA" id="ARBA00004651"/>
    </source>
</evidence>
<name>A0ABY5MJD6_9HYPH</name>
<protein>
    <recommendedName>
        <fullName evidence="11">AEC family transporter</fullName>
    </recommendedName>
</protein>
<keyword evidence="10" id="KW-1185">Reference proteome</keyword>
<dbReference type="RefSeq" id="WP_338528448.1">
    <property type="nucleotide sequence ID" value="NZ_CP030941.1"/>
</dbReference>
<evidence type="ECO:0000313" key="10">
    <source>
        <dbReference type="Proteomes" id="UP001342418"/>
    </source>
</evidence>
<sequence length="316" mass="33023">MSPLVETIAFVFGLVALGYASGWRGFLNEATGEALTAFAVSVAVPLLLFRTMANADFGDGLPWGLWAAYFPAIAATWAVSQLMVVHVFKRESQAGVVGGLAAGFSNLVLLGIPFMLGVYGERGFETLSLIVSIHLPIMIGMSILLFGLVGPAAGPKVAPRALLVDFVRKMFTNPLIVGIVCGLLWRFIGLEMPSLMSRLVDSLANVAGPVALFAMGLGLRRYGISGNVRPAIAVAALKLFLMPAAALLLAKLIGLPPMSAKVVVAAASLPTGVNPYLIASQFGTGQALASNTMTIGTALAVLTTAFWLSVAQWVFG</sequence>
<evidence type="ECO:0000256" key="7">
    <source>
        <dbReference type="ARBA" id="ARBA00023136"/>
    </source>
</evidence>
<dbReference type="Proteomes" id="UP001342418">
    <property type="component" value="Chromosome"/>
</dbReference>
<keyword evidence="5 8" id="KW-0812">Transmembrane</keyword>
<proteinExistence type="inferred from homology"/>
<dbReference type="PANTHER" id="PTHR36838">
    <property type="entry name" value="AUXIN EFFLUX CARRIER FAMILY PROTEIN"/>
    <property type="match status" value="1"/>
</dbReference>
<dbReference type="EMBL" id="CP030941">
    <property type="protein sequence ID" value="UUP15986.1"/>
    <property type="molecule type" value="Genomic_DNA"/>
</dbReference>
<evidence type="ECO:0000256" key="6">
    <source>
        <dbReference type="ARBA" id="ARBA00022989"/>
    </source>
</evidence>
<organism evidence="9 10">
    <name type="scientific">Nitratireductor thuwali</name>
    <dbReference type="NCBI Taxonomy" id="2267699"/>
    <lineage>
        <taxon>Bacteria</taxon>
        <taxon>Pseudomonadati</taxon>
        <taxon>Pseudomonadota</taxon>
        <taxon>Alphaproteobacteria</taxon>
        <taxon>Hyphomicrobiales</taxon>
        <taxon>Phyllobacteriaceae</taxon>
        <taxon>Nitratireductor</taxon>
    </lineage>
</organism>
<feature type="transmembrane region" description="Helical" evidence="8">
    <location>
        <begin position="231"/>
        <end position="250"/>
    </location>
</feature>
<comment type="subcellular location">
    <subcellularLocation>
        <location evidence="1">Cell membrane</location>
        <topology evidence="1">Multi-pass membrane protein</topology>
    </subcellularLocation>
</comment>
<evidence type="ECO:0000256" key="4">
    <source>
        <dbReference type="ARBA" id="ARBA00022475"/>
    </source>
</evidence>
<feature type="transmembrane region" description="Helical" evidence="8">
    <location>
        <begin position="30"/>
        <end position="49"/>
    </location>
</feature>
<dbReference type="InterPro" id="IPR004776">
    <property type="entry name" value="Mem_transp_PIN-like"/>
</dbReference>
<feature type="transmembrane region" description="Helical" evidence="8">
    <location>
        <begin position="295"/>
        <end position="315"/>
    </location>
</feature>
<evidence type="ECO:0000313" key="9">
    <source>
        <dbReference type="EMBL" id="UUP15986.1"/>
    </source>
</evidence>
<dbReference type="InterPro" id="IPR038770">
    <property type="entry name" value="Na+/solute_symporter_sf"/>
</dbReference>
<keyword evidence="3" id="KW-0813">Transport</keyword>
<dbReference type="Gene3D" id="1.20.1530.20">
    <property type="match status" value="1"/>
</dbReference>
<evidence type="ECO:0000256" key="5">
    <source>
        <dbReference type="ARBA" id="ARBA00022692"/>
    </source>
</evidence>
<evidence type="ECO:0000256" key="3">
    <source>
        <dbReference type="ARBA" id="ARBA00022448"/>
    </source>
</evidence>
<evidence type="ECO:0000256" key="2">
    <source>
        <dbReference type="ARBA" id="ARBA00010145"/>
    </source>
</evidence>
<feature type="transmembrane region" description="Helical" evidence="8">
    <location>
        <begin position="61"/>
        <end position="84"/>
    </location>
</feature>
<feature type="transmembrane region" description="Helical" evidence="8">
    <location>
        <begin position="200"/>
        <end position="219"/>
    </location>
</feature>
<keyword evidence="7 8" id="KW-0472">Membrane</keyword>
<comment type="similarity">
    <text evidence="2">Belongs to the auxin efflux carrier (TC 2.A.69) family.</text>
</comment>
<evidence type="ECO:0008006" key="11">
    <source>
        <dbReference type="Google" id="ProtNLM"/>
    </source>
</evidence>